<organism evidence="2 3">
    <name type="scientific">Crassostrea virginica</name>
    <name type="common">Eastern oyster</name>
    <dbReference type="NCBI Taxonomy" id="6565"/>
    <lineage>
        <taxon>Eukaryota</taxon>
        <taxon>Metazoa</taxon>
        <taxon>Spiralia</taxon>
        <taxon>Lophotrochozoa</taxon>
        <taxon>Mollusca</taxon>
        <taxon>Bivalvia</taxon>
        <taxon>Autobranchia</taxon>
        <taxon>Pteriomorphia</taxon>
        <taxon>Ostreida</taxon>
        <taxon>Ostreoidea</taxon>
        <taxon>Ostreidae</taxon>
        <taxon>Crassostrea</taxon>
    </lineage>
</organism>
<dbReference type="InterPro" id="IPR008983">
    <property type="entry name" value="Tumour_necrosis_fac-like_dom"/>
</dbReference>
<sequence>MYSLTAISFFFYLYLFKDCQISAYPTNSLERNCSGQCHDFDPKALVQYRHSKKKHGIISWTQSAMNSYVLGGMTLSKEKYLLLPSEGYYDVQTRIQMDTYTLDLQPSKRLQSD</sequence>
<evidence type="ECO:0000256" key="1">
    <source>
        <dbReference type="SAM" id="SignalP"/>
    </source>
</evidence>
<proteinExistence type="predicted"/>
<keyword evidence="2" id="KW-1185">Reference proteome</keyword>
<protein>
    <submittedName>
        <fullName evidence="3">Uncharacterized protein LOC111118462</fullName>
    </submittedName>
</protein>
<evidence type="ECO:0000313" key="2">
    <source>
        <dbReference type="Proteomes" id="UP000694844"/>
    </source>
</evidence>
<evidence type="ECO:0000313" key="3">
    <source>
        <dbReference type="RefSeq" id="XP_022313663.1"/>
    </source>
</evidence>
<dbReference type="OrthoDB" id="10372357at2759"/>
<accession>A0A8B8CD18</accession>
<dbReference type="KEGG" id="cvn:111118462"/>
<gene>
    <name evidence="3" type="primary">LOC111118462</name>
</gene>
<dbReference type="AlphaFoldDB" id="A0A8B8CD18"/>
<dbReference type="Gene3D" id="2.60.120.40">
    <property type="match status" value="1"/>
</dbReference>
<keyword evidence="1" id="KW-0732">Signal</keyword>
<feature type="signal peptide" evidence="1">
    <location>
        <begin position="1"/>
        <end position="23"/>
    </location>
</feature>
<dbReference type="GeneID" id="111118462"/>
<dbReference type="RefSeq" id="XP_022313663.1">
    <property type="nucleotide sequence ID" value="XM_022457955.1"/>
</dbReference>
<reference evidence="3" key="1">
    <citation type="submission" date="2025-08" db="UniProtKB">
        <authorList>
            <consortium name="RefSeq"/>
        </authorList>
    </citation>
    <scope>IDENTIFICATION</scope>
    <source>
        <tissue evidence="3">Whole sample</tissue>
    </source>
</reference>
<dbReference type="Proteomes" id="UP000694844">
    <property type="component" value="Chromosome 2"/>
</dbReference>
<name>A0A8B8CD18_CRAVI</name>
<feature type="chain" id="PRO_5034860467" evidence="1">
    <location>
        <begin position="24"/>
        <end position="113"/>
    </location>
</feature>